<dbReference type="InterPro" id="IPR003245">
    <property type="entry name" value="Phytocyanin_dom"/>
</dbReference>
<evidence type="ECO:0000256" key="2">
    <source>
        <dbReference type="ARBA" id="ARBA00023008"/>
    </source>
</evidence>
<evidence type="ECO:0000313" key="7">
    <source>
        <dbReference type="Proteomes" id="UP000324705"/>
    </source>
</evidence>
<keyword evidence="7" id="KW-1185">Reference proteome</keyword>
<sequence>MILADRLYISYEKEIERKPSLEESTTISFLVLVIFGSNKKSRATPSMAQGTMVPTLLVLLLAVCYATTVVHAKEWTVGDNKGWSFRVSGWERGKHIQSGDVLVFKYNPSMHNVVQVGKGDYNSCRVSGPSRTYTSGNDHIQLARGGKAFFICSLPGHCQQGMKIVVTA</sequence>
<organism evidence="6 7">
    <name type="scientific">Triticum turgidum subsp. durum</name>
    <name type="common">Durum wheat</name>
    <name type="synonym">Triticum durum</name>
    <dbReference type="NCBI Taxonomy" id="4567"/>
    <lineage>
        <taxon>Eukaryota</taxon>
        <taxon>Viridiplantae</taxon>
        <taxon>Streptophyta</taxon>
        <taxon>Embryophyta</taxon>
        <taxon>Tracheophyta</taxon>
        <taxon>Spermatophyta</taxon>
        <taxon>Magnoliopsida</taxon>
        <taxon>Liliopsida</taxon>
        <taxon>Poales</taxon>
        <taxon>Poaceae</taxon>
        <taxon>BOP clade</taxon>
        <taxon>Pooideae</taxon>
        <taxon>Triticodae</taxon>
        <taxon>Triticeae</taxon>
        <taxon>Triticinae</taxon>
        <taxon>Triticum</taxon>
    </lineage>
</organism>
<dbReference type="PANTHER" id="PTHR33021:SF261">
    <property type="entry name" value="OS02G0256800 PROTEIN"/>
    <property type="match status" value="1"/>
</dbReference>
<dbReference type="EMBL" id="LT934120">
    <property type="protein sequence ID" value="VAI38724.1"/>
    <property type="molecule type" value="Genomic_DNA"/>
</dbReference>
<dbReference type="AlphaFoldDB" id="A0A9R0XLE4"/>
<keyword evidence="2" id="KW-0186">Copper</keyword>
<evidence type="ECO:0000256" key="1">
    <source>
        <dbReference type="ARBA" id="ARBA00022723"/>
    </source>
</evidence>
<dbReference type="PROSITE" id="PS51485">
    <property type="entry name" value="PHYTOCYANIN"/>
    <property type="match status" value="1"/>
</dbReference>
<dbReference type="SUPFAM" id="SSF49503">
    <property type="entry name" value="Cupredoxins"/>
    <property type="match status" value="1"/>
</dbReference>
<keyword evidence="1" id="KW-0479">Metal-binding</keyword>
<dbReference type="CDD" id="cd11013">
    <property type="entry name" value="Plantacyanin"/>
    <property type="match status" value="1"/>
</dbReference>
<keyword evidence="3" id="KW-1015">Disulfide bond</keyword>
<dbReference type="GO" id="GO:0046872">
    <property type="term" value="F:metal ion binding"/>
    <property type="evidence" value="ECO:0007669"/>
    <property type="project" value="UniProtKB-KW"/>
</dbReference>
<dbReference type="GO" id="GO:0005886">
    <property type="term" value="C:plasma membrane"/>
    <property type="evidence" value="ECO:0007669"/>
    <property type="project" value="TreeGrafter"/>
</dbReference>
<dbReference type="InterPro" id="IPR039391">
    <property type="entry name" value="Phytocyanin-like"/>
</dbReference>
<dbReference type="FunFam" id="2.60.40.420:FF:000013">
    <property type="entry name" value="basic blue protein-like"/>
    <property type="match status" value="1"/>
</dbReference>
<accession>A0A9R0XLE4</accession>
<evidence type="ECO:0000256" key="4">
    <source>
        <dbReference type="ARBA" id="ARBA00082491"/>
    </source>
</evidence>
<name>A0A9R0XLE4_TRITD</name>
<dbReference type="PANTHER" id="PTHR33021">
    <property type="entry name" value="BLUE COPPER PROTEIN"/>
    <property type="match status" value="1"/>
</dbReference>
<protein>
    <recommendedName>
        <fullName evidence="4">Plantacyanin</fullName>
    </recommendedName>
</protein>
<reference evidence="6 7" key="1">
    <citation type="submission" date="2017-09" db="EMBL/GenBank/DDBJ databases">
        <authorList>
            <consortium name="International Durum Wheat Genome Sequencing Consortium (IDWGSC)"/>
            <person name="Milanesi L."/>
        </authorList>
    </citation>
    <scope>NUCLEOTIDE SEQUENCE [LARGE SCALE GENOMIC DNA]</scope>
    <source>
        <strain evidence="7">cv. Svevo</strain>
    </source>
</reference>
<dbReference type="InterPro" id="IPR028871">
    <property type="entry name" value="BlueCu_1_BS"/>
</dbReference>
<dbReference type="GO" id="GO:0009055">
    <property type="term" value="F:electron transfer activity"/>
    <property type="evidence" value="ECO:0007669"/>
    <property type="project" value="InterPro"/>
</dbReference>
<dbReference type="Gene3D" id="2.60.40.420">
    <property type="entry name" value="Cupredoxins - blue copper proteins"/>
    <property type="match status" value="1"/>
</dbReference>
<dbReference type="Pfam" id="PF02298">
    <property type="entry name" value="Cu_bind_like"/>
    <property type="match status" value="1"/>
</dbReference>
<dbReference type="InterPro" id="IPR008972">
    <property type="entry name" value="Cupredoxin"/>
</dbReference>
<gene>
    <name evidence="6" type="ORF">TRITD_5Bv1G226870</name>
</gene>
<proteinExistence type="predicted"/>
<feature type="domain" description="Phytocyanin" evidence="5">
    <location>
        <begin position="73"/>
        <end position="168"/>
    </location>
</feature>
<dbReference type="InterPro" id="IPR041844">
    <property type="entry name" value="Plantacyanin"/>
</dbReference>
<evidence type="ECO:0000259" key="5">
    <source>
        <dbReference type="PROSITE" id="PS51485"/>
    </source>
</evidence>
<dbReference type="Proteomes" id="UP000324705">
    <property type="component" value="Chromosome 5B"/>
</dbReference>
<dbReference type="Gramene" id="TRITD5Bv1G226870.5">
    <property type="protein sequence ID" value="TRITD5Bv1G226870.5"/>
    <property type="gene ID" value="TRITD5Bv1G226870"/>
</dbReference>
<dbReference type="PROSITE" id="PS00196">
    <property type="entry name" value="COPPER_BLUE"/>
    <property type="match status" value="1"/>
</dbReference>
<evidence type="ECO:0000256" key="3">
    <source>
        <dbReference type="ARBA" id="ARBA00023157"/>
    </source>
</evidence>
<evidence type="ECO:0000313" key="6">
    <source>
        <dbReference type="EMBL" id="VAI38724.1"/>
    </source>
</evidence>